<gene>
    <name evidence="1" type="ORF">GB2207_10071</name>
</gene>
<keyword evidence="2" id="KW-1185">Reference proteome</keyword>
<dbReference type="STRING" id="314287.GB2207_10071"/>
<name>Q1YUA9_9GAMM</name>
<evidence type="ECO:0000313" key="2">
    <source>
        <dbReference type="Proteomes" id="UP000005555"/>
    </source>
</evidence>
<comment type="caution">
    <text evidence="1">The sequence shown here is derived from an EMBL/GenBank/DDBJ whole genome shotgun (WGS) entry which is preliminary data.</text>
</comment>
<protein>
    <submittedName>
        <fullName evidence="1">Uncharacterized protein</fullName>
    </submittedName>
</protein>
<dbReference type="Proteomes" id="UP000005555">
    <property type="component" value="Unassembled WGS sequence"/>
</dbReference>
<proteinExistence type="predicted"/>
<dbReference type="HOGENOM" id="CLU_3310253_0_0_6"/>
<evidence type="ECO:0000313" key="1">
    <source>
        <dbReference type="EMBL" id="EAS48149.1"/>
    </source>
</evidence>
<accession>Q1YUA9</accession>
<dbReference type="AlphaFoldDB" id="Q1YUA9"/>
<dbReference type="EMBL" id="AAPI01000001">
    <property type="protein sequence ID" value="EAS48149.1"/>
    <property type="molecule type" value="Genomic_DNA"/>
</dbReference>
<organism evidence="1 2">
    <name type="scientific">gamma proteobacterium HTCC2207</name>
    <dbReference type="NCBI Taxonomy" id="314287"/>
    <lineage>
        <taxon>Bacteria</taxon>
        <taxon>Pseudomonadati</taxon>
        <taxon>Pseudomonadota</taxon>
        <taxon>Gammaproteobacteria</taxon>
        <taxon>Cellvibrionales</taxon>
        <taxon>Porticoccaceae</taxon>
        <taxon>SAR92 clade</taxon>
    </lineage>
</organism>
<reference evidence="1 2" key="1">
    <citation type="submission" date="2006-03" db="EMBL/GenBank/DDBJ databases">
        <authorList>
            <person name="Giovannoni S.J."/>
            <person name="Cho J.-C."/>
            <person name="Ferriera S."/>
            <person name="Johnson J."/>
            <person name="Kravitz S."/>
            <person name="Halpern A."/>
            <person name="Remington K."/>
            <person name="Beeson K."/>
            <person name="Tran B."/>
            <person name="Rogers Y.-H."/>
            <person name="Friedman R."/>
            <person name="Venter J.C."/>
        </authorList>
    </citation>
    <scope>NUCLEOTIDE SEQUENCE [LARGE SCALE GENOMIC DNA]</scope>
    <source>
        <strain evidence="1 2">HTCC2207</strain>
    </source>
</reference>
<sequence length="39" mass="4392">MDEIWRNHKATHSGIASIANNRHASAIFRQSGKLIALYI</sequence>